<reference evidence="1" key="1">
    <citation type="submission" date="2021-02" db="EMBL/GenBank/DDBJ databases">
        <authorList>
            <person name="Nowell W R."/>
        </authorList>
    </citation>
    <scope>NUCLEOTIDE SEQUENCE</scope>
</reference>
<proteinExistence type="predicted"/>
<dbReference type="Proteomes" id="UP000663848">
    <property type="component" value="Unassembled WGS sequence"/>
</dbReference>
<organism evidence="1 2">
    <name type="scientific">Rotaria socialis</name>
    <dbReference type="NCBI Taxonomy" id="392032"/>
    <lineage>
        <taxon>Eukaryota</taxon>
        <taxon>Metazoa</taxon>
        <taxon>Spiralia</taxon>
        <taxon>Gnathifera</taxon>
        <taxon>Rotifera</taxon>
        <taxon>Eurotatoria</taxon>
        <taxon>Bdelloidea</taxon>
        <taxon>Philodinida</taxon>
        <taxon>Philodinidae</taxon>
        <taxon>Rotaria</taxon>
    </lineage>
</organism>
<feature type="non-terminal residue" evidence="1">
    <location>
        <position position="66"/>
    </location>
</feature>
<dbReference type="EMBL" id="CAJOBR010084582">
    <property type="protein sequence ID" value="CAF5130361.1"/>
    <property type="molecule type" value="Genomic_DNA"/>
</dbReference>
<evidence type="ECO:0000313" key="2">
    <source>
        <dbReference type="Proteomes" id="UP000663848"/>
    </source>
</evidence>
<gene>
    <name evidence="1" type="ORF">QYT958_LOCUS46763</name>
</gene>
<dbReference type="AlphaFoldDB" id="A0A822FHX5"/>
<evidence type="ECO:0000313" key="1">
    <source>
        <dbReference type="EMBL" id="CAF5130361.1"/>
    </source>
</evidence>
<accession>A0A822FHX5</accession>
<sequence length="66" mass="7659">MKRYILRDVASVDMDEGFLQLKYVKHIRSGILHCDLLPVIKRYKLNDISNPENCFTIVYGATISEN</sequence>
<name>A0A822FHX5_9BILA</name>
<comment type="caution">
    <text evidence="1">The sequence shown here is derived from an EMBL/GenBank/DDBJ whole genome shotgun (WGS) entry which is preliminary data.</text>
</comment>
<protein>
    <submittedName>
        <fullName evidence="1">Uncharacterized protein</fullName>
    </submittedName>
</protein>